<evidence type="ECO:0000256" key="4">
    <source>
        <dbReference type="ARBA" id="ARBA00022272"/>
    </source>
</evidence>
<keyword evidence="11" id="KW-1185">Reference proteome</keyword>
<evidence type="ECO:0000256" key="2">
    <source>
        <dbReference type="ARBA" id="ARBA00004664"/>
    </source>
</evidence>
<evidence type="ECO:0000313" key="10">
    <source>
        <dbReference type="EMBL" id="NVN42065.1"/>
    </source>
</evidence>
<dbReference type="GO" id="GO:0000162">
    <property type="term" value="P:L-tryptophan biosynthetic process"/>
    <property type="evidence" value="ECO:0007669"/>
    <property type="project" value="UniProtKB-UniPathway"/>
</dbReference>
<dbReference type="PANTHER" id="PTHR42894">
    <property type="entry name" value="N-(5'-PHOSPHORIBOSYL)ANTHRANILATE ISOMERASE"/>
    <property type="match status" value="1"/>
</dbReference>
<dbReference type="Gene3D" id="3.20.20.70">
    <property type="entry name" value="Aldolase class I"/>
    <property type="match status" value="1"/>
</dbReference>
<gene>
    <name evidence="10" type="ORF">HUK82_16075</name>
</gene>
<dbReference type="GO" id="GO:0004640">
    <property type="term" value="F:phosphoribosylanthranilate isomerase activity"/>
    <property type="evidence" value="ECO:0007669"/>
    <property type="project" value="UniProtKB-EC"/>
</dbReference>
<evidence type="ECO:0000259" key="9">
    <source>
        <dbReference type="Pfam" id="PF00697"/>
    </source>
</evidence>
<feature type="non-terminal residue" evidence="10">
    <location>
        <position position="1"/>
    </location>
</feature>
<dbReference type="InterPro" id="IPR013785">
    <property type="entry name" value="Aldolase_TIM"/>
</dbReference>
<organism evidence="10 11">
    <name type="scientific">Ameyamaea chiangmaiensis</name>
    <dbReference type="NCBI Taxonomy" id="442969"/>
    <lineage>
        <taxon>Bacteria</taxon>
        <taxon>Pseudomonadati</taxon>
        <taxon>Pseudomonadota</taxon>
        <taxon>Alphaproteobacteria</taxon>
        <taxon>Acetobacterales</taxon>
        <taxon>Acetobacteraceae</taxon>
        <taxon>Ameyamaea</taxon>
    </lineage>
</organism>
<comment type="pathway">
    <text evidence="2">Amino-acid biosynthesis; L-tryptophan biosynthesis; L-tryptophan from chorismate: step 3/5.</text>
</comment>
<feature type="domain" description="N-(5'phosphoribosyl) anthranilate isomerase (PRAI)" evidence="9">
    <location>
        <begin position="10"/>
        <end position="58"/>
    </location>
</feature>
<dbReference type="Pfam" id="PF00697">
    <property type="entry name" value="PRAI"/>
    <property type="match status" value="1"/>
</dbReference>
<dbReference type="UniPathway" id="UPA00035">
    <property type="reaction ID" value="UER00042"/>
</dbReference>
<sequence length="70" mass="7140">AITRDWVSPVPWLLAGGLTPGTVAAAIRASRAPGVDVSSGVESAPGVKDPQRMVAFVRAARAAWCAKTPA</sequence>
<dbReference type="EMBL" id="JABXXR010000258">
    <property type="protein sequence ID" value="NVN42065.1"/>
    <property type="molecule type" value="Genomic_DNA"/>
</dbReference>
<keyword evidence="6" id="KW-0822">Tryptophan biosynthesis</keyword>
<evidence type="ECO:0000256" key="8">
    <source>
        <dbReference type="ARBA" id="ARBA00023235"/>
    </source>
</evidence>
<reference evidence="10 11" key="1">
    <citation type="submission" date="2020-06" db="EMBL/GenBank/DDBJ databases">
        <title>Description of novel acetic acid bacteria.</title>
        <authorList>
            <person name="Sombolestani A."/>
        </authorList>
    </citation>
    <scope>NUCLEOTIDE SEQUENCE [LARGE SCALE GENOMIC DNA]</scope>
    <source>
        <strain evidence="10 11">LMG 27010</strain>
    </source>
</reference>
<dbReference type="InterPro" id="IPR044643">
    <property type="entry name" value="TrpF_fam"/>
</dbReference>
<protein>
    <recommendedName>
        <fullName evidence="4">N-(5'-phosphoribosyl)anthranilate isomerase</fullName>
        <ecNumber evidence="3">5.3.1.24</ecNumber>
    </recommendedName>
</protein>
<evidence type="ECO:0000256" key="6">
    <source>
        <dbReference type="ARBA" id="ARBA00022822"/>
    </source>
</evidence>
<keyword evidence="5" id="KW-0028">Amino-acid biosynthesis</keyword>
<dbReference type="EC" id="5.3.1.24" evidence="3"/>
<dbReference type="SUPFAM" id="SSF51366">
    <property type="entry name" value="Ribulose-phoshate binding barrel"/>
    <property type="match status" value="1"/>
</dbReference>
<evidence type="ECO:0000256" key="5">
    <source>
        <dbReference type="ARBA" id="ARBA00022605"/>
    </source>
</evidence>
<name>A0A850PC01_9PROT</name>
<proteinExistence type="predicted"/>
<evidence type="ECO:0000256" key="3">
    <source>
        <dbReference type="ARBA" id="ARBA00012572"/>
    </source>
</evidence>
<evidence type="ECO:0000256" key="7">
    <source>
        <dbReference type="ARBA" id="ARBA00023141"/>
    </source>
</evidence>
<evidence type="ECO:0000313" key="11">
    <source>
        <dbReference type="Proteomes" id="UP000585665"/>
    </source>
</evidence>
<dbReference type="InterPro" id="IPR001240">
    <property type="entry name" value="PRAI_dom"/>
</dbReference>
<dbReference type="AlphaFoldDB" id="A0A850PC01"/>
<keyword evidence="7" id="KW-0057">Aromatic amino acid biosynthesis</keyword>
<comment type="caution">
    <text evidence="10">The sequence shown here is derived from an EMBL/GenBank/DDBJ whole genome shotgun (WGS) entry which is preliminary data.</text>
</comment>
<dbReference type="PANTHER" id="PTHR42894:SF1">
    <property type="entry name" value="N-(5'-PHOSPHORIBOSYL)ANTHRANILATE ISOMERASE"/>
    <property type="match status" value="1"/>
</dbReference>
<evidence type="ECO:0000256" key="1">
    <source>
        <dbReference type="ARBA" id="ARBA00001164"/>
    </source>
</evidence>
<accession>A0A850PC01</accession>
<dbReference type="Proteomes" id="UP000585665">
    <property type="component" value="Unassembled WGS sequence"/>
</dbReference>
<dbReference type="InterPro" id="IPR011060">
    <property type="entry name" value="RibuloseP-bd_barrel"/>
</dbReference>
<keyword evidence="8" id="KW-0413">Isomerase</keyword>
<comment type="catalytic activity">
    <reaction evidence="1">
        <text>N-(5-phospho-beta-D-ribosyl)anthranilate = 1-(2-carboxyphenylamino)-1-deoxy-D-ribulose 5-phosphate</text>
        <dbReference type="Rhea" id="RHEA:21540"/>
        <dbReference type="ChEBI" id="CHEBI:18277"/>
        <dbReference type="ChEBI" id="CHEBI:58613"/>
        <dbReference type="EC" id="5.3.1.24"/>
    </reaction>
</comment>